<proteinExistence type="predicted"/>
<organism evidence="2 3">
    <name type="scientific">Blepharisma stoltei</name>
    <dbReference type="NCBI Taxonomy" id="1481888"/>
    <lineage>
        <taxon>Eukaryota</taxon>
        <taxon>Sar</taxon>
        <taxon>Alveolata</taxon>
        <taxon>Ciliophora</taxon>
        <taxon>Postciliodesmatophora</taxon>
        <taxon>Heterotrichea</taxon>
        <taxon>Heterotrichida</taxon>
        <taxon>Blepharismidae</taxon>
        <taxon>Blepharisma</taxon>
    </lineage>
</organism>
<reference evidence="2" key="1">
    <citation type="submission" date="2021-09" db="EMBL/GenBank/DDBJ databases">
        <authorList>
            <consortium name="AG Swart"/>
            <person name="Singh M."/>
            <person name="Singh A."/>
            <person name="Seah K."/>
            <person name="Emmerich C."/>
        </authorList>
    </citation>
    <scope>NUCLEOTIDE SEQUENCE</scope>
    <source>
        <strain evidence="2">ATCC30299</strain>
    </source>
</reference>
<keyword evidence="3" id="KW-1185">Reference proteome</keyword>
<feature type="compositionally biased region" description="Basic and acidic residues" evidence="1">
    <location>
        <begin position="148"/>
        <end position="162"/>
    </location>
</feature>
<sequence>MLYLEIQDKDEEIQQLDLQLNQLKLENDNLYEPFNYEALSFPAEPPEPSYSPVVDIHPQSTDRLVSDVGSTGAWNSYQKSLEESKETHYASPDPFENLFHQSTGETSHHYKEEPATPPLEYMESQEEPREDKTPPASQRSFEIYQEVEESKETSTPKREDASSGRPSRNSTPPRISYERNMSPAPQVLN</sequence>
<evidence type="ECO:0000256" key="1">
    <source>
        <dbReference type="SAM" id="MobiDB-lite"/>
    </source>
</evidence>
<dbReference type="Proteomes" id="UP001162131">
    <property type="component" value="Unassembled WGS sequence"/>
</dbReference>
<comment type="caution">
    <text evidence="2">The sequence shown here is derived from an EMBL/GenBank/DDBJ whole genome shotgun (WGS) entry which is preliminary data.</text>
</comment>
<gene>
    <name evidence="2" type="ORF">BSTOLATCC_MIC50772</name>
</gene>
<accession>A0AAU9JZ32</accession>
<evidence type="ECO:0000313" key="2">
    <source>
        <dbReference type="EMBL" id="CAG9330170.1"/>
    </source>
</evidence>
<dbReference type="AlphaFoldDB" id="A0AAU9JZ32"/>
<evidence type="ECO:0000313" key="3">
    <source>
        <dbReference type="Proteomes" id="UP001162131"/>
    </source>
</evidence>
<feature type="compositionally biased region" description="Polar residues" evidence="1">
    <location>
        <begin position="164"/>
        <end position="173"/>
    </location>
</feature>
<dbReference type="EMBL" id="CAJZBQ010000051">
    <property type="protein sequence ID" value="CAG9330170.1"/>
    <property type="molecule type" value="Genomic_DNA"/>
</dbReference>
<name>A0AAU9JZ32_9CILI</name>
<protein>
    <submittedName>
        <fullName evidence="2">Uncharacterized protein</fullName>
    </submittedName>
</protein>
<feature type="region of interest" description="Disordered" evidence="1">
    <location>
        <begin position="79"/>
        <end position="189"/>
    </location>
</feature>